<evidence type="ECO:0000313" key="7">
    <source>
        <dbReference type="EnsemblPlants" id="QL03p030360:mrna"/>
    </source>
</evidence>
<dbReference type="EnsemblPlants" id="QL03p030360:mrna">
    <property type="protein sequence ID" value="QL03p030360:mrna"/>
    <property type="gene ID" value="QL03p030360"/>
</dbReference>
<dbReference type="PROSITE" id="PS50966">
    <property type="entry name" value="ZF_SWIM"/>
    <property type="match status" value="1"/>
</dbReference>
<keyword evidence="1" id="KW-0479">Metal-binding</keyword>
<dbReference type="InterPro" id="IPR007527">
    <property type="entry name" value="Znf_SWIM"/>
</dbReference>
<dbReference type="InterPro" id="IPR018289">
    <property type="entry name" value="MULE_transposase_dom"/>
</dbReference>
<feature type="region of interest" description="Disordered" evidence="5">
    <location>
        <begin position="23"/>
        <end position="62"/>
    </location>
</feature>
<evidence type="ECO:0000256" key="2">
    <source>
        <dbReference type="ARBA" id="ARBA00022771"/>
    </source>
</evidence>
<dbReference type="InterPro" id="IPR004330">
    <property type="entry name" value="FAR1_DNA_bnd_dom"/>
</dbReference>
<dbReference type="InterPro" id="IPR006564">
    <property type="entry name" value="Znf_PMZ"/>
</dbReference>
<feature type="compositionally biased region" description="Basic residues" evidence="5">
    <location>
        <begin position="737"/>
        <end position="746"/>
    </location>
</feature>
<dbReference type="AlphaFoldDB" id="A0A7N2L7P5"/>
<proteinExistence type="predicted"/>
<dbReference type="Pfam" id="PF10551">
    <property type="entry name" value="MULE"/>
    <property type="match status" value="1"/>
</dbReference>
<feature type="region of interest" description="Disordered" evidence="5">
    <location>
        <begin position="100"/>
        <end position="122"/>
    </location>
</feature>
<evidence type="ECO:0000259" key="6">
    <source>
        <dbReference type="PROSITE" id="PS50966"/>
    </source>
</evidence>
<name>A0A7N2L7P5_QUELO</name>
<dbReference type="SMART" id="SM00575">
    <property type="entry name" value="ZnF_PMZ"/>
    <property type="match status" value="1"/>
</dbReference>
<evidence type="ECO:0000256" key="1">
    <source>
        <dbReference type="ARBA" id="ARBA00022723"/>
    </source>
</evidence>
<organism evidence="7 8">
    <name type="scientific">Quercus lobata</name>
    <name type="common">Valley oak</name>
    <dbReference type="NCBI Taxonomy" id="97700"/>
    <lineage>
        <taxon>Eukaryota</taxon>
        <taxon>Viridiplantae</taxon>
        <taxon>Streptophyta</taxon>
        <taxon>Embryophyta</taxon>
        <taxon>Tracheophyta</taxon>
        <taxon>Spermatophyta</taxon>
        <taxon>Magnoliopsida</taxon>
        <taxon>eudicotyledons</taxon>
        <taxon>Gunneridae</taxon>
        <taxon>Pentapetalae</taxon>
        <taxon>rosids</taxon>
        <taxon>fabids</taxon>
        <taxon>Fagales</taxon>
        <taxon>Fagaceae</taxon>
        <taxon>Quercus</taxon>
    </lineage>
</organism>
<protein>
    <recommendedName>
        <fullName evidence="6">SWIM-type domain-containing protein</fullName>
    </recommendedName>
</protein>
<evidence type="ECO:0000256" key="3">
    <source>
        <dbReference type="ARBA" id="ARBA00022833"/>
    </source>
</evidence>
<dbReference type="PANTHER" id="PTHR47718:SF13">
    <property type="entry name" value="OS09G0290500 PROTEIN"/>
    <property type="match status" value="1"/>
</dbReference>
<feature type="domain" description="SWIM-type" evidence="6">
    <location>
        <begin position="580"/>
        <end position="616"/>
    </location>
</feature>
<feature type="compositionally biased region" description="Polar residues" evidence="5">
    <location>
        <begin position="50"/>
        <end position="62"/>
    </location>
</feature>
<dbReference type="Proteomes" id="UP000594261">
    <property type="component" value="Chromosome 3"/>
</dbReference>
<dbReference type="OMA" id="YEESIMW"/>
<dbReference type="EMBL" id="LRBV02000003">
    <property type="status" value="NOT_ANNOTATED_CDS"/>
    <property type="molecule type" value="Genomic_DNA"/>
</dbReference>
<sequence length="897" mass="102266">MCATSFRLHWGFVEGRILLSHTGGGGGGGDGGRGQRAEAEAEGRGQRAETLTSSPRRCTSSKNGITTEKLMVNDGSDPNNYTYVGALSACASLGDANAGYSGSGNNELNEDNVENEKEETRKVEDKVEDPCVGMLFGSIDDIMEYFTRYGNKKGFAVVKRTSRKGNDGEVESLTVACNRAGKQQIKASNSLKAQPQSRTGCKAHFNMIRCLDGWILKSMELDHNHGLSPSKTRFYKCNRVLKPHVKRQLELNAKAGIKMNKRFNSLVVEARGHENLPFLEKDCRNHMDKVKRLELGEGDAVAMNKYFLKMQADNSNFFYMMDFTEDGRLKNVFWADARSREAFKEFGDVVTFDTTYLVNKYSMPFAPFVGVNHHGQSILLGCGLISGEDTDTFRWLFESWLTCMSGVPPSAIITDQDKAMKKAIHIVFPKARHRWCLWHILKKMPEKFKGYREYKSIKFCLKNVVYDSLTKEEFEERWGRFIYHLKSHEWLLELYNERYYWVPAFVKDTFWAGMSTAQRSESINAFFDGVYTTAKYKEFRKELLGKVCCNFSSCKEDGVISEYEIREDGAFGENSQHATFLVYFNKDTNEVNCNCRFFEFRGILCRHQITVLFHMKIDQVPNKYILKRWCKNIKRSHTKVRINYDNRLVKPETQRFDKMYKVFNEVADLAVDSEDKCEKVVARILELKGEFKQEKLVCGNNEPISAGIPTNSTSCGDDFAISKETKNILDPVVVRQKGRPPSKRKQSIVEKVVRKKEERKKKKKTKIATKVENVSCTTPTMGLRVLGVQKSFNLNELEPQQSQQIGKENYEESIMWPNINYPPNIIGMSPYYGLPNMLQGGNSPFQSSMIRQVDDSPLQKACYDLSNEHPSNSIGKFGTNDVTNVGNPKLHEDDRGI</sequence>
<dbReference type="GO" id="GO:0008270">
    <property type="term" value="F:zinc ion binding"/>
    <property type="evidence" value="ECO:0007669"/>
    <property type="project" value="UniProtKB-KW"/>
</dbReference>
<keyword evidence="3" id="KW-0862">Zinc</keyword>
<dbReference type="Pfam" id="PF03101">
    <property type="entry name" value="FAR1"/>
    <property type="match status" value="1"/>
</dbReference>
<feature type="compositionally biased region" description="Basic and acidic residues" evidence="5">
    <location>
        <begin position="747"/>
        <end position="756"/>
    </location>
</feature>
<dbReference type="Pfam" id="PF04434">
    <property type="entry name" value="SWIM"/>
    <property type="match status" value="1"/>
</dbReference>
<dbReference type="InParanoid" id="A0A7N2L7P5"/>
<feature type="region of interest" description="Disordered" evidence="5">
    <location>
        <begin position="870"/>
        <end position="897"/>
    </location>
</feature>
<evidence type="ECO:0000256" key="5">
    <source>
        <dbReference type="SAM" id="MobiDB-lite"/>
    </source>
</evidence>
<keyword evidence="8" id="KW-1185">Reference proteome</keyword>
<evidence type="ECO:0000313" key="8">
    <source>
        <dbReference type="Proteomes" id="UP000594261"/>
    </source>
</evidence>
<reference evidence="7" key="2">
    <citation type="submission" date="2021-01" db="UniProtKB">
        <authorList>
            <consortium name="EnsemblPlants"/>
        </authorList>
    </citation>
    <scope>IDENTIFICATION</scope>
</reference>
<dbReference type="PANTHER" id="PTHR47718">
    <property type="entry name" value="OS01G0519700 PROTEIN"/>
    <property type="match status" value="1"/>
</dbReference>
<feature type="compositionally biased region" description="Basic and acidic residues" evidence="5">
    <location>
        <begin position="33"/>
        <end position="47"/>
    </location>
</feature>
<evidence type="ECO:0000256" key="4">
    <source>
        <dbReference type="PROSITE-ProRule" id="PRU00325"/>
    </source>
</evidence>
<dbReference type="Gramene" id="QL03p030360:mrna">
    <property type="protein sequence ID" value="QL03p030360:mrna"/>
    <property type="gene ID" value="QL03p030360"/>
</dbReference>
<feature type="compositionally biased region" description="Gly residues" evidence="5">
    <location>
        <begin position="23"/>
        <end position="32"/>
    </location>
</feature>
<feature type="region of interest" description="Disordered" evidence="5">
    <location>
        <begin position="737"/>
        <end position="764"/>
    </location>
</feature>
<keyword evidence="2 4" id="KW-0863">Zinc-finger</keyword>
<reference evidence="7 8" key="1">
    <citation type="journal article" date="2016" name="G3 (Bethesda)">
        <title>First Draft Assembly and Annotation of the Genome of a California Endemic Oak Quercus lobata Nee (Fagaceae).</title>
        <authorList>
            <person name="Sork V.L."/>
            <person name="Fitz-Gibbon S.T."/>
            <person name="Puiu D."/>
            <person name="Crepeau M."/>
            <person name="Gugger P.F."/>
            <person name="Sherman R."/>
            <person name="Stevens K."/>
            <person name="Langley C.H."/>
            <person name="Pellegrini M."/>
            <person name="Salzberg S.L."/>
        </authorList>
    </citation>
    <scope>NUCLEOTIDE SEQUENCE [LARGE SCALE GENOMIC DNA]</scope>
    <source>
        <strain evidence="7 8">cv. SW786</strain>
    </source>
</reference>
<accession>A0A7N2L7P5</accession>
<feature type="compositionally biased region" description="Polar residues" evidence="5">
    <location>
        <begin position="870"/>
        <end position="886"/>
    </location>
</feature>